<gene>
    <name evidence="2" type="ORF">XBLMG947_3561</name>
    <name evidence="1" type="ORF">XbrCFBP1976_17710</name>
</gene>
<accession>A0A1C3NQS7</accession>
<reference evidence="1 4" key="2">
    <citation type="submission" date="2016-08" db="EMBL/GenBank/DDBJ databases">
        <title>Evolution of the type three secretion system and type three effector repertoires in Xanthomonas.</title>
        <authorList>
            <person name="Merda D."/>
            <person name="Briand M."/>
            <person name="Bosis E."/>
            <person name="Rousseau C."/>
            <person name="Portier P."/>
            <person name="Jacques M.-A."/>
            <person name="Fischer-Le Saux M."/>
        </authorList>
    </citation>
    <scope>NUCLEOTIDE SEQUENCE [LARGE SCALE GENOMIC DNA]</scope>
    <source>
        <strain evidence="1 4">CFBP1976</strain>
    </source>
</reference>
<reference evidence="2 3" key="1">
    <citation type="submission" date="2016-06" db="EMBL/GenBank/DDBJ databases">
        <authorList>
            <person name="Kjaerup R.B."/>
            <person name="Dalgaard T.S."/>
            <person name="Juul-Madsen H.R."/>
        </authorList>
    </citation>
    <scope>NUCLEOTIDE SEQUENCE [LARGE SCALE GENOMIC DNA]</scope>
    <source>
        <strain evidence="2">LMG947</strain>
    </source>
</reference>
<evidence type="ECO:0000313" key="3">
    <source>
        <dbReference type="Proteomes" id="UP000092503"/>
    </source>
</evidence>
<sequence>MAAGEGSLLFISNSMPLHPMGGGFGTLSAGKSAMRSVALTLAEDLAGSGVRVGLLTVDGPTAQGSVLDPDVIAADFVKLHEGAFNDTEIIYSGPSAMA</sequence>
<dbReference type="STRING" id="56449.XBLMG947_3561"/>
<dbReference type="EMBL" id="MDCE01000032">
    <property type="protein sequence ID" value="PPV05289.1"/>
    <property type="molecule type" value="Genomic_DNA"/>
</dbReference>
<dbReference type="Proteomes" id="UP000239710">
    <property type="component" value="Unassembled WGS sequence"/>
</dbReference>
<name>A0A1C3NQS7_9XANT</name>
<protein>
    <submittedName>
        <fullName evidence="2">SDR family oxidoreductase</fullName>
    </submittedName>
</protein>
<proteinExistence type="predicted"/>
<evidence type="ECO:0000313" key="4">
    <source>
        <dbReference type="Proteomes" id="UP000239710"/>
    </source>
</evidence>
<dbReference type="Proteomes" id="UP000092503">
    <property type="component" value="Unassembled WGS sequence"/>
</dbReference>
<evidence type="ECO:0000313" key="2">
    <source>
        <dbReference type="EMBL" id="SBV52763.1"/>
    </source>
</evidence>
<dbReference type="AlphaFoldDB" id="A0A1C3NQS7"/>
<dbReference type="EMBL" id="FLTX01000062">
    <property type="protein sequence ID" value="SBV52763.1"/>
    <property type="molecule type" value="Genomic_DNA"/>
</dbReference>
<evidence type="ECO:0000313" key="1">
    <source>
        <dbReference type="EMBL" id="PPV05289.1"/>
    </source>
</evidence>
<dbReference type="Gene3D" id="3.40.50.720">
    <property type="entry name" value="NAD(P)-binding Rossmann-like Domain"/>
    <property type="match status" value="1"/>
</dbReference>
<organism evidence="2 3">
    <name type="scientific">Xanthomonas bromi</name>
    <dbReference type="NCBI Taxonomy" id="56449"/>
    <lineage>
        <taxon>Bacteria</taxon>
        <taxon>Pseudomonadati</taxon>
        <taxon>Pseudomonadota</taxon>
        <taxon>Gammaproteobacteria</taxon>
        <taxon>Lysobacterales</taxon>
        <taxon>Lysobacteraceae</taxon>
        <taxon>Xanthomonas</taxon>
    </lineage>
</organism>
<keyword evidence="4" id="KW-1185">Reference proteome</keyword>
<dbReference type="SUPFAM" id="SSF51735">
    <property type="entry name" value="NAD(P)-binding Rossmann-fold domains"/>
    <property type="match status" value="1"/>
</dbReference>
<dbReference type="InterPro" id="IPR036291">
    <property type="entry name" value="NAD(P)-bd_dom_sf"/>
</dbReference>